<evidence type="ECO:0000256" key="4">
    <source>
        <dbReference type="ARBA" id="ARBA00022692"/>
    </source>
</evidence>
<evidence type="ECO:0000313" key="10">
    <source>
        <dbReference type="EMBL" id="MFK4641318.1"/>
    </source>
</evidence>
<feature type="transmembrane region" description="Helical" evidence="7">
    <location>
        <begin position="224"/>
        <end position="244"/>
    </location>
</feature>
<evidence type="ECO:0000256" key="7">
    <source>
        <dbReference type="RuleBase" id="RU363032"/>
    </source>
</evidence>
<dbReference type="EMBL" id="JBIYEW010000003">
    <property type="protein sequence ID" value="MFK4641318.1"/>
    <property type="molecule type" value="Genomic_DNA"/>
</dbReference>
<evidence type="ECO:0000256" key="8">
    <source>
        <dbReference type="SAM" id="MobiDB-lite"/>
    </source>
</evidence>
<feature type="transmembrane region" description="Helical" evidence="7">
    <location>
        <begin position="30"/>
        <end position="58"/>
    </location>
</feature>
<comment type="subcellular location">
    <subcellularLocation>
        <location evidence="1 7">Cell membrane</location>
        <topology evidence="1 7">Multi-pass membrane protein</topology>
    </subcellularLocation>
</comment>
<keyword evidence="11" id="KW-1185">Reference proteome</keyword>
<proteinExistence type="inferred from homology"/>
<evidence type="ECO:0000256" key="5">
    <source>
        <dbReference type="ARBA" id="ARBA00022989"/>
    </source>
</evidence>
<dbReference type="PROSITE" id="PS50928">
    <property type="entry name" value="ABC_TM1"/>
    <property type="match status" value="1"/>
</dbReference>
<feature type="transmembrane region" description="Helical" evidence="7">
    <location>
        <begin position="165"/>
        <end position="183"/>
    </location>
</feature>
<keyword evidence="10" id="KW-0762">Sugar transport</keyword>
<feature type="domain" description="ABC transmembrane type-1" evidence="9">
    <location>
        <begin position="88"/>
        <end position="299"/>
    </location>
</feature>
<evidence type="ECO:0000313" key="11">
    <source>
        <dbReference type="Proteomes" id="UP001620520"/>
    </source>
</evidence>
<feature type="transmembrane region" description="Helical" evidence="7">
    <location>
        <begin position="125"/>
        <end position="145"/>
    </location>
</feature>
<keyword evidence="5 7" id="KW-1133">Transmembrane helix</keyword>
<comment type="similarity">
    <text evidence="7">Belongs to the binding-protein-dependent transport system permease family.</text>
</comment>
<keyword evidence="4 7" id="KW-0812">Transmembrane</keyword>
<dbReference type="CDD" id="cd06261">
    <property type="entry name" value="TM_PBP2"/>
    <property type="match status" value="1"/>
</dbReference>
<name>A0ABW8NCW6_9MICC</name>
<dbReference type="Pfam" id="PF00528">
    <property type="entry name" value="BPD_transp_1"/>
    <property type="match status" value="1"/>
</dbReference>
<dbReference type="Proteomes" id="UP001620520">
    <property type="component" value="Unassembled WGS sequence"/>
</dbReference>
<dbReference type="PANTHER" id="PTHR30193:SF37">
    <property type="entry name" value="INNER MEMBRANE ABC TRANSPORTER PERMEASE PROTEIN YCJO"/>
    <property type="match status" value="1"/>
</dbReference>
<keyword evidence="2 7" id="KW-0813">Transport</keyword>
<dbReference type="RefSeq" id="WP_189018547.1">
    <property type="nucleotide sequence ID" value="NZ_BMPM01000005.1"/>
</dbReference>
<feature type="transmembrane region" description="Helical" evidence="7">
    <location>
        <begin position="281"/>
        <end position="301"/>
    </location>
</feature>
<dbReference type="InterPro" id="IPR000515">
    <property type="entry name" value="MetI-like"/>
</dbReference>
<evidence type="ECO:0000256" key="6">
    <source>
        <dbReference type="ARBA" id="ARBA00023136"/>
    </source>
</evidence>
<evidence type="ECO:0000259" key="9">
    <source>
        <dbReference type="PROSITE" id="PS50928"/>
    </source>
</evidence>
<reference evidence="10 11" key="1">
    <citation type="submission" date="2024-10" db="EMBL/GenBank/DDBJ databases">
        <title>Novel secondary metabolite-producing bacteria for plant disease control.</title>
        <authorList>
            <person name="Chevrette M."/>
        </authorList>
    </citation>
    <scope>NUCLEOTIDE SEQUENCE [LARGE SCALE GENOMIC DNA]</scope>
    <source>
        <strain evidence="10 11">J30 TE3557</strain>
    </source>
</reference>
<protein>
    <submittedName>
        <fullName evidence="10">Multiple sugar transport system permease protein</fullName>
    </submittedName>
</protein>
<feature type="transmembrane region" description="Helical" evidence="7">
    <location>
        <begin position="92"/>
        <end position="113"/>
    </location>
</feature>
<keyword evidence="3" id="KW-1003">Cell membrane</keyword>
<evidence type="ECO:0000256" key="2">
    <source>
        <dbReference type="ARBA" id="ARBA00022448"/>
    </source>
</evidence>
<dbReference type="InterPro" id="IPR051393">
    <property type="entry name" value="ABC_transporter_permease"/>
</dbReference>
<dbReference type="InterPro" id="IPR035906">
    <property type="entry name" value="MetI-like_sf"/>
</dbReference>
<evidence type="ECO:0000256" key="3">
    <source>
        <dbReference type="ARBA" id="ARBA00022475"/>
    </source>
</evidence>
<dbReference type="PANTHER" id="PTHR30193">
    <property type="entry name" value="ABC TRANSPORTER PERMEASE PROTEIN"/>
    <property type="match status" value="1"/>
</dbReference>
<accession>A0ABW8NCW6</accession>
<dbReference type="Gene3D" id="1.10.3720.10">
    <property type="entry name" value="MetI-like"/>
    <property type="match status" value="1"/>
</dbReference>
<sequence>MTATIASPPRRPAPEPVSVQRKKKTDSRAALGFLTPSAVGMTLFILLPTLLAIATSFFNWPTYGDVTFAGLDNYKDLFAAGSQFPAALINTLLFTIIVVPLNLVLTIATAFWVSTSRFSKLYRVLFFLPVVTPSVATAVIWKLIYQPDGILDSTLQSMFGIHMPNLLGDSSTAMLAVVVVILWQGFGYNMLIFSAAIDQLPQDVLDASMLDGASGLTALLKIKLPLLTPAIFFASTVTMISAFQMFSEPFVLTAGGPGTSTVTVVMNVYQTAFQGGELGAAAAPAIILFALILVVTMIQWLGQKKWVHYDQ</sequence>
<comment type="caution">
    <text evidence="10">The sequence shown here is derived from an EMBL/GenBank/DDBJ whole genome shotgun (WGS) entry which is preliminary data.</text>
</comment>
<evidence type="ECO:0000256" key="1">
    <source>
        <dbReference type="ARBA" id="ARBA00004651"/>
    </source>
</evidence>
<organism evidence="10 11">
    <name type="scientific">Paenarthrobacter histidinolovorans</name>
    <dbReference type="NCBI Taxonomy" id="43664"/>
    <lineage>
        <taxon>Bacteria</taxon>
        <taxon>Bacillati</taxon>
        <taxon>Actinomycetota</taxon>
        <taxon>Actinomycetes</taxon>
        <taxon>Micrococcales</taxon>
        <taxon>Micrococcaceae</taxon>
        <taxon>Paenarthrobacter</taxon>
    </lineage>
</organism>
<gene>
    <name evidence="10" type="ORF">ABIA52_004207</name>
</gene>
<feature type="region of interest" description="Disordered" evidence="8">
    <location>
        <begin position="1"/>
        <end position="23"/>
    </location>
</feature>
<keyword evidence="6 7" id="KW-0472">Membrane</keyword>
<dbReference type="SUPFAM" id="SSF161098">
    <property type="entry name" value="MetI-like"/>
    <property type="match status" value="1"/>
</dbReference>